<evidence type="ECO:0000256" key="3">
    <source>
        <dbReference type="ARBA" id="ARBA00012465"/>
    </source>
</evidence>
<dbReference type="GO" id="GO:0043418">
    <property type="term" value="P:homocysteine catabolic process"/>
    <property type="evidence" value="ECO:0007669"/>
    <property type="project" value="TreeGrafter"/>
</dbReference>
<dbReference type="InterPro" id="IPR004134">
    <property type="entry name" value="Peptidase_C1B"/>
</dbReference>
<organism evidence="10 11">
    <name type="scientific">Allacma fusca</name>
    <dbReference type="NCBI Taxonomy" id="39272"/>
    <lineage>
        <taxon>Eukaryota</taxon>
        <taxon>Metazoa</taxon>
        <taxon>Ecdysozoa</taxon>
        <taxon>Arthropoda</taxon>
        <taxon>Hexapoda</taxon>
        <taxon>Collembola</taxon>
        <taxon>Symphypleona</taxon>
        <taxon>Sminthuridae</taxon>
        <taxon>Allacma</taxon>
    </lineage>
</organism>
<dbReference type="GO" id="GO:0009636">
    <property type="term" value="P:response to toxic substance"/>
    <property type="evidence" value="ECO:0007669"/>
    <property type="project" value="TreeGrafter"/>
</dbReference>
<dbReference type="CDD" id="cd00585">
    <property type="entry name" value="Peptidase_C1B"/>
    <property type="match status" value="1"/>
</dbReference>
<evidence type="ECO:0000256" key="9">
    <source>
        <dbReference type="SAM" id="Phobius"/>
    </source>
</evidence>
<dbReference type="AlphaFoldDB" id="A0A8J2KQI1"/>
<evidence type="ECO:0000256" key="7">
    <source>
        <dbReference type="ARBA" id="ARBA00022801"/>
    </source>
</evidence>
<dbReference type="Proteomes" id="UP000708208">
    <property type="component" value="Unassembled WGS sequence"/>
</dbReference>
<keyword evidence="9" id="KW-0812">Transmembrane</keyword>
<dbReference type="GO" id="GO:0004197">
    <property type="term" value="F:cysteine-type endopeptidase activity"/>
    <property type="evidence" value="ECO:0007669"/>
    <property type="project" value="UniProtKB-EC"/>
</dbReference>
<dbReference type="GO" id="GO:0006508">
    <property type="term" value="P:proteolysis"/>
    <property type="evidence" value="ECO:0007669"/>
    <property type="project" value="UniProtKB-KW"/>
</dbReference>
<keyword evidence="11" id="KW-1185">Reference proteome</keyword>
<evidence type="ECO:0000313" key="11">
    <source>
        <dbReference type="Proteomes" id="UP000708208"/>
    </source>
</evidence>
<protein>
    <recommendedName>
        <fullName evidence="4">Bleomycin hydrolase</fullName>
        <ecNumber evidence="3">3.4.22.40</ecNumber>
    </recommendedName>
</protein>
<comment type="catalytic activity">
    <reaction evidence="1">
        <text>Inactivates bleomycin B2 (a cytotoxic glycometallopeptide) by hydrolysis of a carboxyamide bond of beta-aminoalanine, but also shows general aminopeptidase activity. The specificity varies somewhat with source, but amino acid arylamides of Met, Leu and Ala are preferred.</text>
        <dbReference type="EC" id="3.4.22.40"/>
    </reaction>
</comment>
<name>A0A8J2KQI1_9HEXA</name>
<keyword evidence="9" id="KW-0472">Membrane</keyword>
<dbReference type="Pfam" id="PF03051">
    <property type="entry name" value="Peptidase_C1_2"/>
    <property type="match status" value="1"/>
</dbReference>
<keyword evidence="6" id="KW-0645">Protease</keyword>
<evidence type="ECO:0000256" key="5">
    <source>
        <dbReference type="ARBA" id="ARBA00022490"/>
    </source>
</evidence>
<feature type="transmembrane region" description="Helical" evidence="9">
    <location>
        <begin position="36"/>
        <end position="54"/>
    </location>
</feature>
<keyword evidence="9" id="KW-1133">Transmembrane helix</keyword>
<dbReference type="PANTHER" id="PTHR10363">
    <property type="entry name" value="BLEOMYCIN HYDROLASE"/>
    <property type="match status" value="1"/>
</dbReference>
<keyword evidence="5" id="KW-0963">Cytoplasm</keyword>
<evidence type="ECO:0000256" key="4">
    <source>
        <dbReference type="ARBA" id="ARBA00022227"/>
    </source>
</evidence>
<accession>A0A8J2KQI1</accession>
<evidence type="ECO:0000313" key="10">
    <source>
        <dbReference type="EMBL" id="CAG7818855.1"/>
    </source>
</evidence>
<proteinExistence type="predicted"/>
<keyword evidence="8" id="KW-0788">Thiol protease</keyword>
<dbReference type="PANTHER" id="PTHR10363:SF2">
    <property type="entry name" value="BLEOMYCIN HYDROLASE"/>
    <property type="match status" value="1"/>
</dbReference>
<reference evidence="10" key="1">
    <citation type="submission" date="2021-06" db="EMBL/GenBank/DDBJ databases">
        <authorList>
            <person name="Hodson N. C."/>
            <person name="Mongue J. A."/>
            <person name="Jaron S. K."/>
        </authorList>
    </citation>
    <scope>NUCLEOTIDE SEQUENCE</scope>
</reference>
<dbReference type="GO" id="GO:0070005">
    <property type="term" value="F:cysteine-type aminopeptidase activity"/>
    <property type="evidence" value="ECO:0007669"/>
    <property type="project" value="InterPro"/>
</dbReference>
<dbReference type="FunFam" id="3.90.70.10:FF:000021">
    <property type="entry name" value="Bleomycin hydrolase"/>
    <property type="match status" value="1"/>
</dbReference>
<dbReference type="GO" id="GO:0005737">
    <property type="term" value="C:cytoplasm"/>
    <property type="evidence" value="ECO:0007669"/>
    <property type="project" value="UniProtKB-SubCell"/>
</dbReference>
<dbReference type="EMBL" id="CAJVCH010432319">
    <property type="protein sequence ID" value="CAG7818855.1"/>
    <property type="molecule type" value="Genomic_DNA"/>
</dbReference>
<gene>
    <name evidence="10" type="ORF">AFUS01_LOCUS29333</name>
</gene>
<evidence type="ECO:0000256" key="2">
    <source>
        <dbReference type="ARBA" id="ARBA00004496"/>
    </source>
</evidence>
<evidence type="ECO:0000256" key="6">
    <source>
        <dbReference type="ARBA" id="ARBA00022670"/>
    </source>
</evidence>
<comment type="subcellular location">
    <subcellularLocation>
        <location evidence="2">Cytoplasm</location>
    </subcellularLocation>
</comment>
<keyword evidence="7" id="KW-0378">Hydrolase</keyword>
<evidence type="ECO:0000256" key="1">
    <source>
        <dbReference type="ARBA" id="ARBA00000423"/>
    </source>
</evidence>
<dbReference type="EC" id="3.4.22.40" evidence="3"/>
<dbReference type="OrthoDB" id="2666448at2759"/>
<evidence type="ECO:0000256" key="8">
    <source>
        <dbReference type="ARBA" id="ARBA00022807"/>
    </source>
</evidence>
<comment type="caution">
    <text evidence="10">The sequence shown here is derived from an EMBL/GenBank/DDBJ whole genome shotgun (WGS) entry which is preliminary data.</text>
</comment>
<sequence length="575" mass="66245">MAVLHRALLTWFLGLVFLILLLEVSSWNLPLYYVFIPLWCILAVIIFVMMHHLAQVAADRQFVFLNELTHFFRRLSQVASGDELVQIPLKNSHKPTFAHSDWLSISSRRSSTLKMAAIRSITPEILSSLRNKFFGDSKNILALNACARTDPIELCTSRAGLDEINHVFNQRIEIEGKPITNQKSSGRCWLFAFLNCVRIPFMKHYNIDEFEFSQSYLFFYDKLERCHYFLNNVVETYNRGERVDGRLVSYILQDPCSDGGQWDMVSNLVLRYGLMPKKNFQESFSSESTNRLNSILKSKLREFCKELRTLLDQGKPQDEVQLKVDQQLSQIFRIISICLGIPKDKFVWEYYDKTKNYHKVGPISPQKFYEEFVKPVYNIEDKICLVNDPREIHPYNKAYTVDCLGNVVGGNPIIYNNQHIDLLEQVASTSIKKGEPVWFGCEVVKRFAAKQGIEDLTIHDYSLVFGTDVTLGLTKAERLLYGESCMTHAMVFTACSVDDNGKVTKWRVENSWGDDRGDKGYFVMSADWFKEFVFELVVDKSVVPADVLEVFKLEPTILPAWDPMGTLACRNCCSR</sequence>